<feature type="region of interest" description="Disordered" evidence="7">
    <location>
        <begin position="338"/>
        <end position="378"/>
    </location>
</feature>
<feature type="transmembrane region" description="Helical" evidence="8">
    <location>
        <begin position="413"/>
        <end position="435"/>
    </location>
</feature>
<evidence type="ECO:0000256" key="6">
    <source>
        <dbReference type="ARBA" id="ARBA00023136"/>
    </source>
</evidence>
<evidence type="ECO:0000256" key="8">
    <source>
        <dbReference type="SAM" id="Phobius"/>
    </source>
</evidence>
<dbReference type="Pfam" id="PF03600">
    <property type="entry name" value="CitMHS"/>
    <property type="match status" value="1"/>
</dbReference>
<evidence type="ECO:0000256" key="4">
    <source>
        <dbReference type="ARBA" id="ARBA00022692"/>
    </source>
</evidence>
<feature type="transmembrane region" description="Helical" evidence="8">
    <location>
        <begin position="77"/>
        <end position="106"/>
    </location>
</feature>
<evidence type="ECO:0000256" key="1">
    <source>
        <dbReference type="ARBA" id="ARBA00004651"/>
    </source>
</evidence>
<organism evidence="10 11">
    <name type="scientific">Mycena albidolilacea</name>
    <dbReference type="NCBI Taxonomy" id="1033008"/>
    <lineage>
        <taxon>Eukaryota</taxon>
        <taxon>Fungi</taxon>
        <taxon>Dikarya</taxon>
        <taxon>Basidiomycota</taxon>
        <taxon>Agaricomycotina</taxon>
        <taxon>Agaricomycetes</taxon>
        <taxon>Agaricomycetidae</taxon>
        <taxon>Agaricales</taxon>
        <taxon>Marasmiineae</taxon>
        <taxon>Mycenaceae</taxon>
        <taxon>Mycena</taxon>
    </lineage>
</organism>
<accession>A0AAD6ZDB6</accession>
<protein>
    <recommendedName>
        <fullName evidence="9">Citrate transporter-like domain-containing protein</fullName>
    </recommendedName>
</protein>
<feature type="compositionally biased region" description="Basic and acidic residues" evidence="7">
    <location>
        <begin position="343"/>
        <end position="353"/>
    </location>
</feature>
<keyword evidence="2" id="KW-0813">Transport</keyword>
<feature type="transmembrane region" description="Helical" evidence="8">
    <location>
        <begin position="502"/>
        <end position="528"/>
    </location>
</feature>
<dbReference type="PANTHER" id="PTHR43302">
    <property type="entry name" value="TRANSPORTER ARSB-RELATED"/>
    <property type="match status" value="1"/>
</dbReference>
<feature type="transmembrane region" description="Helical" evidence="8">
    <location>
        <begin position="197"/>
        <end position="218"/>
    </location>
</feature>
<dbReference type="EMBL" id="JARIHO010000059">
    <property type="protein sequence ID" value="KAJ7318134.1"/>
    <property type="molecule type" value="Genomic_DNA"/>
</dbReference>
<dbReference type="AlphaFoldDB" id="A0AAD6ZDB6"/>
<feature type="transmembrane region" description="Helical" evidence="8">
    <location>
        <begin position="6"/>
        <end position="26"/>
    </location>
</feature>
<evidence type="ECO:0000259" key="9">
    <source>
        <dbReference type="Pfam" id="PF03600"/>
    </source>
</evidence>
<reference evidence="10" key="1">
    <citation type="submission" date="2023-03" db="EMBL/GenBank/DDBJ databases">
        <title>Massive genome expansion in bonnet fungi (Mycena s.s.) driven by repeated elements and novel gene families across ecological guilds.</title>
        <authorList>
            <consortium name="Lawrence Berkeley National Laboratory"/>
            <person name="Harder C.B."/>
            <person name="Miyauchi S."/>
            <person name="Viragh M."/>
            <person name="Kuo A."/>
            <person name="Thoen E."/>
            <person name="Andreopoulos B."/>
            <person name="Lu D."/>
            <person name="Skrede I."/>
            <person name="Drula E."/>
            <person name="Henrissat B."/>
            <person name="Morin E."/>
            <person name="Kohler A."/>
            <person name="Barry K."/>
            <person name="LaButti K."/>
            <person name="Morin E."/>
            <person name="Salamov A."/>
            <person name="Lipzen A."/>
            <person name="Mereny Z."/>
            <person name="Hegedus B."/>
            <person name="Baldrian P."/>
            <person name="Stursova M."/>
            <person name="Weitz H."/>
            <person name="Taylor A."/>
            <person name="Grigoriev I.V."/>
            <person name="Nagy L.G."/>
            <person name="Martin F."/>
            <person name="Kauserud H."/>
        </authorList>
    </citation>
    <scope>NUCLEOTIDE SEQUENCE</scope>
    <source>
        <strain evidence="10">CBHHK002</strain>
    </source>
</reference>
<evidence type="ECO:0000256" key="3">
    <source>
        <dbReference type="ARBA" id="ARBA00022475"/>
    </source>
</evidence>
<dbReference type="PANTHER" id="PTHR43302:SF5">
    <property type="entry name" value="TRANSPORTER ARSB-RELATED"/>
    <property type="match status" value="1"/>
</dbReference>
<comment type="subcellular location">
    <subcellularLocation>
        <location evidence="1">Cell membrane</location>
        <topology evidence="1">Multi-pass membrane protein</topology>
    </subcellularLocation>
</comment>
<evidence type="ECO:0000256" key="2">
    <source>
        <dbReference type="ARBA" id="ARBA00022448"/>
    </source>
</evidence>
<dbReference type="GO" id="GO:0005886">
    <property type="term" value="C:plasma membrane"/>
    <property type="evidence" value="ECO:0007669"/>
    <property type="project" value="UniProtKB-SubCell"/>
</dbReference>
<keyword evidence="6 8" id="KW-0472">Membrane</keyword>
<feature type="domain" description="Citrate transporter-like" evidence="9">
    <location>
        <begin position="41"/>
        <end position="278"/>
    </location>
</feature>
<evidence type="ECO:0000313" key="10">
    <source>
        <dbReference type="EMBL" id="KAJ7318134.1"/>
    </source>
</evidence>
<dbReference type="Proteomes" id="UP001218218">
    <property type="component" value="Unassembled WGS sequence"/>
</dbReference>
<feature type="transmembrane region" description="Helical" evidence="8">
    <location>
        <begin position="455"/>
        <end position="481"/>
    </location>
</feature>
<evidence type="ECO:0000256" key="7">
    <source>
        <dbReference type="SAM" id="MobiDB-lite"/>
    </source>
</evidence>
<dbReference type="InterPro" id="IPR004680">
    <property type="entry name" value="Cit_transptr-like_dom"/>
</dbReference>
<sequence>MPTGFSIATLVIFIWSIAFVIQPLSIPIRLPYIGPKRAALNLTTAPILAIAILWAAQCLGPSQIRDGIVGTDGVKPYNILILFFSLAYMAITLDITGVLQAAAFWVSNRGGSNGWKLYLYFYLLLTVLSVFLGNDPVILSGTAFLVYYTKVAELDPTSWLISEFAAANTASMVLFVGNPTNVVICEGFEVNNAAFTAYTILPFLACNVACFVALGFQFRKPKYLPRRLNNAADLDVRSVLLDPKGAVVGGALLGSCLVVIIIVSFFHVDVWKISLPFAVAKFVFDFAWDHYRFTHQISMLGHPPRQPSSSQDGCDPVGETAGDGEDIVLQALKRRMTLPTTDQEPKQHRDSTRQTESIAAPTPSTATPATSASPPPSTSFPLMKSLSFAYANQRTRLAAHFPTFFTALPRLPFALIPFAFSQFILIEALAHQGWIDVFASWLRHATHRNPASPYPTIWIIGVLGIILCNLSGTNIGATILLTKVVRAALLPAHTQRAAAISLAVASNIGAVSFTYSASLAGLLWRAILKQKGIFIGQRTFAFWNTLPLVAMGAVGLAVVSAEMAILR</sequence>
<feature type="compositionally biased region" description="Low complexity" evidence="7">
    <location>
        <begin position="359"/>
        <end position="372"/>
    </location>
</feature>
<feature type="transmembrane region" description="Helical" evidence="8">
    <location>
        <begin position="118"/>
        <end position="148"/>
    </location>
</feature>
<name>A0AAD6ZDB6_9AGAR</name>
<evidence type="ECO:0000313" key="11">
    <source>
        <dbReference type="Proteomes" id="UP001218218"/>
    </source>
</evidence>
<feature type="transmembrane region" description="Helical" evidence="8">
    <location>
        <begin position="540"/>
        <end position="566"/>
    </location>
</feature>
<keyword evidence="3" id="KW-1003">Cell membrane</keyword>
<keyword evidence="4 8" id="KW-0812">Transmembrane</keyword>
<feature type="transmembrane region" description="Helical" evidence="8">
    <location>
        <begin position="246"/>
        <end position="267"/>
    </location>
</feature>
<gene>
    <name evidence="10" type="ORF">DFH08DRAFT_892735</name>
</gene>
<feature type="transmembrane region" description="Helical" evidence="8">
    <location>
        <begin position="38"/>
        <end position="57"/>
    </location>
</feature>
<evidence type="ECO:0000256" key="5">
    <source>
        <dbReference type="ARBA" id="ARBA00022989"/>
    </source>
</evidence>
<dbReference type="GO" id="GO:0055085">
    <property type="term" value="P:transmembrane transport"/>
    <property type="evidence" value="ECO:0007669"/>
    <property type="project" value="InterPro"/>
</dbReference>
<keyword evidence="11" id="KW-1185">Reference proteome</keyword>
<proteinExistence type="predicted"/>
<comment type="caution">
    <text evidence="10">The sequence shown here is derived from an EMBL/GenBank/DDBJ whole genome shotgun (WGS) entry which is preliminary data.</text>
</comment>
<keyword evidence="5 8" id="KW-1133">Transmembrane helix</keyword>